<dbReference type="OrthoDB" id="9801625at2"/>
<dbReference type="AlphaFoldDB" id="A0A0E4GF58"/>
<evidence type="ECO:0000313" key="2">
    <source>
        <dbReference type="EMBL" id="CFY02586.1"/>
    </source>
</evidence>
<dbReference type="CDD" id="cd03449">
    <property type="entry name" value="R_hydratase"/>
    <property type="match status" value="1"/>
</dbReference>
<organism evidence="2 3">
    <name type="scientific">Syntrophomonas zehnderi OL-4</name>
    <dbReference type="NCBI Taxonomy" id="690567"/>
    <lineage>
        <taxon>Bacteria</taxon>
        <taxon>Bacillati</taxon>
        <taxon>Bacillota</taxon>
        <taxon>Clostridia</taxon>
        <taxon>Eubacteriales</taxon>
        <taxon>Syntrophomonadaceae</taxon>
        <taxon>Syntrophomonas</taxon>
    </lineage>
</organism>
<gene>
    <name evidence="2" type="ORF">2593</name>
</gene>
<dbReference type="GO" id="GO:0006633">
    <property type="term" value="P:fatty acid biosynthetic process"/>
    <property type="evidence" value="ECO:0007669"/>
    <property type="project" value="TreeGrafter"/>
</dbReference>
<dbReference type="PANTHER" id="PTHR43437">
    <property type="entry name" value="HYDROXYACYL-THIOESTER DEHYDRATASE TYPE 2, MITOCHONDRIAL-RELATED"/>
    <property type="match status" value="1"/>
</dbReference>
<evidence type="ECO:0000259" key="1">
    <source>
        <dbReference type="Pfam" id="PF01575"/>
    </source>
</evidence>
<protein>
    <submittedName>
        <fullName evidence="2">HotDog domain</fullName>
    </submittedName>
</protein>
<dbReference type="SUPFAM" id="SSF54637">
    <property type="entry name" value="Thioesterase/thiol ester dehydrase-isomerase"/>
    <property type="match status" value="1"/>
</dbReference>
<dbReference type="RefSeq" id="WP_046499684.1">
    <property type="nucleotide sequence ID" value="NZ_CGIH01000047.1"/>
</dbReference>
<reference evidence="2 3" key="1">
    <citation type="submission" date="2015-03" db="EMBL/GenBank/DDBJ databases">
        <authorList>
            <person name="Murphy D."/>
        </authorList>
    </citation>
    <scope>NUCLEOTIDE SEQUENCE [LARGE SCALE GENOMIC DNA]</scope>
    <source>
        <strain evidence="2 3">OL-4</strain>
    </source>
</reference>
<dbReference type="STRING" id="690567.2593"/>
<feature type="domain" description="MaoC-like" evidence="1">
    <location>
        <begin position="22"/>
        <end position="120"/>
    </location>
</feature>
<keyword evidence="3" id="KW-1185">Reference proteome</keyword>
<dbReference type="InterPro" id="IPR002539">
    <property type="entry name" value="MaoC-like_dom"/>
</dbReference>
<proteinExistence type="predicted"/>
<dbReference type="Gene3D" id="3.10.129.10">
    <property type="entry name" value="Hotdog Thioesterase"/>
    <property type="match status" value="1"/>
</dbReference>
<dbReference type="EMBL" id="CGIH01000047">
    <property type="protein sequence ID" value="CFY02586.1"/>
    <property type="molecule type" value="Genomic_DNA"/>
</dbReference>
<dbReference type="Pfam" id="PF01575">
    <property type="entry name" value="MaoC_dehydratas"/>
    <property type="match status" value="1"/>
</dbReference>
<dbReference type="InterPro" id="IPR050965">
    <property type="entry name" value="UPF0336/Enoyl-CoA_hydratase"/>
</dbReference>
<accession>A0A0E4GF58</accession>
<evidence type="ECO:0000313" key="3">
    <source>
        <dbReference type="Proteomes" id="UP000045545"/>
    </source>
</evidence>
<dbReference type="PANTHER" id="PTHR43437:SF3">
    <property type="entry name" value="HYDROXYACYL-THIOESTER DEHYDRATASE TYPE 2, MITOCHONDRIAL"/>
    <property type="match status" value="1"/>
</dbReference>
<dbReference type="GO" id="GO:0019171">
    <property type="term" value="F:(3R)-hydroxyacyl-[acyl-carrier-protein] dehydratase activity"/>
    <property type="evidence" value="ECO:0007669"/>
    <property type="project" value="TreeGrafter"/>
</dbReference>
<sequence length="140" mass="15711">MNYQDKIKTWEMLKLGDAETMTKTMTESDIMLWVGITGDMNPVHIDRVYSENTRFKDVVVPGLCVAGLISAAVTKVTFGNVYAMQNLKFVKPVYIGDTITATAVIKEKLEDKRMVQIETTCVNQNNEVVIVGEAREYILA</sequence>
<name>A0A0E4GF58_9FIRM</name>
<dbReference type="InterPro" id="IPR029069">
    <property type="entry name" value="HotDog_dom_sf"/>
</dbReference>
<dbReference type="Proteomes" id="UP000045545">
    <property type="component" value="Unassembled WGS sequence"/>
</dbReference>